<proteinExistence type="predicted"/>
<reference evidence="1 2" key="1">
    <citation type="journal article" date="2012" name="J. Bacteriol.">
        <title>Genome Sequence of Galbibacter marinum Type Strain ck-I2-15.</title>
        <authorList>
            <person name="Lai Q."/>
            <person name="Li C."/>
            <person name="Shao Z."/>
        </authorList>
    </citation>
    <scope>NUCLEOTIDE SEQUENCE [LARGE SCALE GENOMIC DNA]</scope>
    <source>
        <strain evidence="2">ck-I2-15</strain>
    </source>
</reference>
<dbReference type="Proteomes" id="UP000007364">
    <property type="component" value="Unassembled WGS sequence"/>
</dbReference>
<dbReference type="OrthoDB" id="796548at2"/>
<comment type="caution">
    <text evidence="1">The sequence shown here is derived from an EMBL/GenBank/DDBJ whole genome shotgun (WGS) entry which is preliminary data.</text>
</comment>
<protein>
    <submittedName>
        <fullName evidence="1">Uncharacterized protein</fullName>
    </submittedName>
</protein>
<accession>K2P4R2</accession>
<dbReference type="STRING" id="555500.I215_03755"/>
<dbReference type="RefSeq" id="WP_008990624.1">
    <property type="nucleotide sequence ID" value="NZ_AMSG01000003.1"/>
</dbReference>
<dbReference type="PATRIC" id="fig|555500.3.peg.779"/>
<keyword evidence="2" id="KW-1185">Reference proteome</keyword>
<organism evidence="1 2">
    <name type="scientific">Galbibacter marinus</name>
    <dbReference type="NCBI Taxonomy" id="555500"/>
    <lineage>
        <taxon>Bacteria</taxon>
        <taxon>Pseudomonadati</taxon>
        <taxon>Bacteroidota</taxon>
        <taxon>Flavobacteriia</taxon>
        <taxon>Flavobacteriales</taxon>
        <taxon>Flavobacteriaceae</taxon>
        <taxon>Galbibacter</taxon>
    </lineage>
</organism>
<dbReference type="EMBL" id="AMSG01000003">
    <property type="protein sequence ID" value="EKF56028.1"/>
    <property type="molecule type" value="Genomic_DNA"/>
</dbReference>
<name>K2P4R2_9FLAO</name>
<dbReference type="AlphaFoldDB" id="K2P4R2"/>
<gene>
    <name evidence="1" type="ORF">I215_03755</name>
</gene>
<dbReference type="eggNOG" id="ENOG5032U6Y">
    <property type="taxonomic scope" value="Bacteria"/>
</dbReference>
<sequence>MAKAIDRIFSIIQSLGMSARQFDMSIGASNGYTLRMKKNNASVGSDILERIVEKYPFVNITWVVTGKGTMFGTENTTSADSSANHDKRLTYKEVEAIIEQKIKAHQERELSNLMDQIKNEIDTTKRKISE</sequence>
<evidence type="ECO:0000313" key="1">
    <source>
        <dbReference type="EMBL" id="EKF56028.1"/>
    </source>
</evidence>
<evidence type="ECO:0000313" key="2">
    <source>
        <dbReference type="Proteomes" id="UP000007364"/>
    </source>
</evidence>